<name>A8P3G7_COPC7</name>
<gene>
    <name evidence="2" type="ORF">CC1G_12796</name>
</gene>
<dbReference type="AlphaFoldDB" id="A8P3G7"/>
<reference evidence="2 3" key="1">
    <citation type="journal article" date="2010" name="Proc. Natl. Acad. Sci. U.S.A.">
        <title>Insights into evolution of multicellular fungi from the assembled chromosomes of the mushroom Coprinopsis cinerea (Coprinus cinereus).</title>
        <authorList>
            <person name="Stajich J.E."/>
            <person name="Wilke S.K."/>
            <person name="Ahren D."/>
            <person name="Au C.H."/>
            <person name="Birren B.W."/>
            <person name="Borodovsky M."/>
            <person name="Burns C."/>
            <person name="Canback B."/>
            <person name="Casselton L.A."/>
            <person name="Cheng C.K."/>
            <person name="Deng J."/>
            <person name="Dietrich F.S."/>
            <person name="Fargo D.C."/>
            <person name="Farman M.L."/>
            <person name="Gathman A.C."/>
            <person name="Goldberg J."/>
            <person name="Guigo R."/>
            <person name="Hoegger P.J."/>
            <person name="Hooker J.B."/>
            <person name="Huggins A."/>
            <person name="James T.Y."/>
            <person name="Kamada T."/>
            <person name="Kilaru S."/>
            <person name="Kodira C."/>
            <person name="Kues U."/>
            <person name="Kupfer D."/>
            <person name="Kwan H.S."/>
            <person name="Lomsadze A."/>
            <person name="Li W."/>
            <person name="Lilly W.W."/>
            <person name="Ma L.J."/>
            <person name="Mackey A.J."/>
            <person name="Manning G."/>
            <person name="Martin F."/>
            <person name="Muraguchi H."/>
            <person name="Natvig D.O."/>
            <person name="Palmerini H."/>
            <person name="Ramesh M.A."/>
            <person name="Rehmeyer C.J."/>
            <person name="Roe B.A."/>
            <person name="Shenoy N."/>
            <person name="Stanke M."/>
            <person name="Ter-Hovhannisyan V."/>
            <person name="Tunlid A."/>
            <person name="Velagapudi R."/>
            <person name="Vision T.J."/>
            <person name="Zeng Q."/>
            <person name="Zolan M.E."/>
            <person name="Pukkila P.J."/>
        </authorList>
    </citation>
    <scope>NUCLEOTIDE SEQUENCE [LARGE SCALE GENOMIC DNA]</scope>
    <source>
        <strain evidence="3">Okayama-7 / 130 / ATCC MYA-4618 / FGSC 9003</strain>
    </source>
</reference>
<dbReference type="EMBL" id="AACS02000004">
    <property type="protein sequence ID" value="EAU83279.1"/>
    <property type="molecule type" value="Genomic_DNA"/>
</dbReference>
<dbReference type="KEGG" id="cci:CC1G_12796"/>
<evidence type="ECO:0000256" key="1">
    <source>
        <dbReference type="SAM" id="MobiDB-lite"/>
    </source>
</evidence>
<feature type="region of interest" description="Disordered" evidence="1">
    <location>
        <begin position="431"/>
        <end position="458"/>
    </location>
</feature>
<comment type="caution">
    <text evidence="2">The sequence shown here is derived from an EMBL/GenBank/DDBJ whole genome shotgun (WGS) entry which is preliminary data.</text>
</comment>
<sequence length="509" mass="56424">MSAPQEFALPIDEFDPRTFEPITGDTRHQTSDVRQVFNLFVARPYLRLAWNAMASTLDAGIQFDAPRHFLRYHPVWDWISLETFNDLVALQDFDGAHSLAILRIFTQFLLVSYYARGNNTSGTPEHRHYPVSPHYGFQASRTAWAEPLPDEFNIRRAMRAVFTREQATALGLQVPQDRPQDLPGPTFVPRRVRNGTNYSWNRTTTNPIILRYDELLASPLFQEARSWLGQGQLFNASHTIYQLNLELGRPTERPHLPLVVASVIDVGDGVSVIDYATNGALSETQPFPTTVFSPARPVIRSISAHRRDASKASEKAVEPLSGTQVTPRTDTSQADTGPKQGASSSGAHSSGASPKTPKSTITKSTKALILQHPSESVGILEEPARVAFCRPAGLLHANLPLEPAEGSVVPAPNFDPTKVAAEFPRTADLKTHVPGVPRGLRQEDGEYRPPPSSSFQAFPTTEDFARQTEEIARARAETPLEDRIDLTTQAPYEWLPVNLSLLQLVLFPT</sequence>
<evidence type="ECO:0000313" key="3">
    <source>
        <dbReference type="Proteomes" id="UP000001861"/>
    </source>
</evidence>
<feature type="compositionally biased region" description="Basic and acidic residues" evidence="1">
    <location>
        <begin position="305"/>
        <end position="317"/>
    </location>
</feature>
<feature type="compositionally biased region" description="Low complexity" evidence="1">
    <location>
        <begin position="341"/>
        <end position="363"/>
    </location>
</feature>
<dbReference type="Proteomes" id="UP000001861">
    <property type="component" value="Unassembled WGS sequence"/>
</dbReference>
<feature type="region of interest" description="Disordered" evidence="1">
    <location>
        <begin position="304"/>
        <end position="363"/>
    </location>
</feature>
<feature type="compositionally biased region" description="Polar residues" evidence="1">
    <location>
        <begin position="321"/>
        <end position="335"/>
    </location>
</feature>
<accession>A8P3G7</accession>
<dbReference type="InParanoid" id="A8P3G7"/>
<organism evidence="2 3">
    <name type="scientific">Coprinopsis cinerea (strain Okayama-7 / 130 / ATCC MYA-4618 / FGSC 9003)</name>
    <name type="common">Inky cap fungus</name>
    <name type="synonym">Hormographiella aspergillata</name>
    <dbReference type="NCBI Taxonomy" id="240176"/>
    <lineage>
        <taxon>Eukaryota</taxon>
        <taxon>Fungi</taxon>
        <taxon>Dikarya</taxon>
        <taxon>Basidiomycota</taxon>
        <taxon>Agaricomycotina</taxon>
        <taxon>Agaricomycetes</taxon>
        <taxon>Agaricomycetidae</taxon>
        <taxon>Agaricales</taxon>
        <taxon>Agaricineae</taxon>
        <taxon>Psathyrellaceae</taxon>
        <taxon>Coprinopsis</taxon>
    </lineage>
</organism>
<keyword evidence="3" id="KW-1185">Reference proteome</keyword>
<proteinExistence type="predicted"/>
<dbReference type="RefSeq" id="XP_001838545.1">
    <property type="nucleotide sequence ID" value="XM_001838493.1"/>
</dbReference>
<dbReference type="VEuPathDB" id="FungiDB:CC1G_12796"/>
<evidence type="ECO:0000313" key="2">
    <source>
        <dbReference type="EMBL" id="EAU83279.1"/>
    </source>
</evidence>
<protein>
    <submittedName>
        <fullName evidence="2">Uncharacterized protein</fullName>
    </submittedName>
</protein>
<dbReference type="GeneID" id="6015135"/>